<accession>A0A5B2TWT8</accession>
<evidence type="ECO:0000313" key="1">
    <source>
        <dbReference type="EMBL" id="KAA2218255.1"/>
    </source>
</evidence>
<dbReference type="RefSeq" id="WP_154916875.1">
    <property type="nucleotide sequence ID" value="NZ_VUOE01000001.1"/>
</dbReference>
<proteinExistence type="predicted"/>
<sequence>MSRKTHVSHKDIDVEGRFATWIKMAIDLISPKDLMFVGGRGTSKTSDIIAERSMDIIYDMPGSYQVFVADTYVNALKNVVPTLLEGWERKGWREGTHYVTDARPPAHFELPYKPVQNYKHTISVFNGCFFNLVSMDQPTGSAGNSYQHIFGDEVRYTDPDKLKKLTPALRGEYTRFGHSVYYRGRTFTTDMPNVAEGDYDWILEEEKNMDREQIETALQAALVMNEIKKELYNAIKDNNRQKVQALKRNLIRWTERWVRCRRDSTFFFIVSSYVNVDVLTDGFFTDSLKALGIEEFKASILSLKAELKKGEKFYVNLQDHHFYHDGVISEYYNKFAIGEKIEESSLALRYIDHNAPLDAGMDFGNMCSMVLGQELGRDYYVFKNMYTLAPESSKELAIEFLDFFKHHKTKILNLYYDRSGNQYQKLKKDWATEIQDHIEKMNGEATGWKVNLMNRNQATIFHSEEFNYAKKLMGEYYDQIPRLKICRYQCRELKSSLELAKTKVKKNTRTGSNEILKDKSSEDLPLKKLPMFSTNFSDAFKYLMWRKKWVKITNDRKRGTMTAPSVVGD</sequence>
<gene>
    <name evidence="1" type="ORF">F0361_01145</name>
</gene>
<dbReference type="Gene3D" id="3.40.50.300">
    <property type="entry name" value="P-loop containing nucleotide triphosphate hydrolases"/>
    <property type="match status" value="1"/>
</dbReference>
<evidence type="ECO:0008006" key="3">
    <source>
        <dbReference type="Google" id="ProtNLM"/>
    </source>
</evidence>
<dbReference type="EMBL" id="VUOE01000001">
    <property type="protein sequence ID" value="KAA2218255.1"/>
    <property type="molecule type" value="Genomic_DNA"/>
</dbReference>
<dbReference type="AlphaFoldDB" id="A0A5B2TWT8"/>
<organism evidence="1 2">
    <name type="scientific">Maribacter flavus</name>
    <dbReference type="NCBI Taxonomy" id="1658664"/>
    <lineage>
        <taxon>Bacteria</taxon>
        <taxon>Pseudomonadati</taxon>
        <taxon>Bacteroidota</taxon>
        <taxon>Flavobacteriia</taxon>
        <taxon>Flavobacteriales</taxon>
        <taxon>Flavobacteriaceae</taxon>
        <taxon>Maribacter</taxon>
    </lineage>
</organism>
<reference evidence="1 2" key="1">
    <citation type="submission" date="2019-09" db="EMBL/GenBank/DDBJ databases">
        <authorList>
            <person name="Khan S.A."/>
            <person name="Jeon C.O."/>
            <person name="Chun B.H."/>
            <person name="Jeong S.E."/>
        </authorList>
    </citation>
    <scope>NUCLEOTIDE SEQUENCE [LARGE SCALE GENOMIC DNA]</scope>
    <source>
        <strain evidence="1 2">KCTC 42508</strain>
    </source>
</reference>
<dbReference type="Proteomes" id="UP000323188">
    <property type="component" value="Unassembled WGS sequence"/>
</dbReference>
<protein>
    <recommendedName>
        <fullName evidence="3">Terminase</fullName>
    </recommendedName>
</protein>
<dbReference type="InterPro" id="IPR027417">
    <property type="entry name" value="P-loop_NTPase"/>
</dbReference>
<name>A0A5B2TWT8_9FLAO</name>
<comment type="caution">
    <text evidence="1">The sequence shown here is derived from an EMBL/GenBank/DDBJ whole genome shotgun (WGS) entry which is preliminary data.</text>
</comment>
<evidence type="ECO:0000313" key="2">
    <source>
        <dbReference type="Proteomes" id="UP000323188"/>
    </source>
</evidence>